<evidence type="ECO:0000313" key="3">
    <source>
        <dbReference type="Proteomes" id="UP000245060"/>
    </source>
</evidence>
<accession>A0AA37UV34</accession>
<sequence length="1661" mass="182459">MPSASSAPTRSSPYSTGGGGVRLEHTYAAYLIAGLLAGDALTELGDSLALDSIRLQASDQGDVDDILIEGRDRHDEVYRSSIAVRRSPLLTRSDTASVPLIRDFLAVVLDQWATVWAGRWRLVLAASTNANAITQLSDLAEIARSMPSGEELEVRLAQPGRTNGRVRDRYEHIKGLVEQAADGLAAASGFASVELAWRLLSSLTVRTLRLERTDRADRTVAVNTLQRVLHDGTPATADALFSRIEELVGTWAPQGAVLDQSVIRRNLSDYRLLRSPRYASAWAVVDRLGLRLRDSISPSLRTNSETLELERLVERSRVDAAMKSAGGSTGSLVVTGEPDVGKSALCLRVAETLRSDGAAITILSLRDLPQNPSEFEGLLGGFSLDEVLATSETGSVRLILVDGAESALEGKAAVLQALSVAALKTGVGLVAVTRTDGSRQVREVLAKSAGLAGICAAPTEVILGPLTQDERDQLAGTFPTLARLGSDGRAKWLLGRPGLVDALLRTDEELDPAEFLCEADVFSAVWRSLIRGDEERPAGMASPDDREQATLAVAKRNLGLRCDYVPGSAAAELRSGGVLRLPNNPALSPGDEFSTDLFRDFALCRLFIVEGWQALATAGAPRWSIRATRLGCQAALVTPQPSAWNALATQFAQIASEHGERWSEIPFEALLTLGNAEQAIRGLWNALTADDGAPMATLLRLAEARYVNGTIGDPFALAPLVRVAFCERPTIGHIPGFGHRTVHDLIKDLVLAWLRGMASSHPQPDGLRQAVRETVLADDPRLYDEFAIEALATLGPDVDNRAEAWLRAVAQERPGNLNPAVESFVASLSMSQACPELLLHLAEAYYIELPDPRNRWGGHDLDDGIRDLKHGLWPGFGVSAAAWFYGPFFRLLNTRPLETIGFINRMLNHAAKFRVEKMLTYRNDGNRPQELEGVRLDLPGLGERLFVGDGSVWTWYRGTGVGPYACMSALLALERFIDHLFEKIDLPARKILELLLTDCHNLAVPGLIVGFLTRHPKAVGDLLDPFLVSPDIWHLESARVANDHGFRARDSDADTLTGSDQRRWTFHETVGGMVINARVAGDEERLARLSALGDKLVASARASLQDAQGNFAEYLALIESWAAEFRIENYRVSTSGNHILIQFERPEPIERILAPRNAELQATNALYELQNRYGRFNENPNEWPVEDLAEDLATAREIDEKSSAPADFLWPENGLVSVAAAAVRSHALRLATIGDADLRWAVEATLLASENPQIDGMSYHDSMFSMGADRAAAGAVPLLLLPAFDNLDLNRDRVDSALRALATSLFDEVRAIYVKGCDPLWDEPCDLDAITGDCQRHGPAWAAAIEGLHDCRLGPWNQETQRREPDPLLPPFHERLPTVAHDALLVNRLRMPLSCVVDARQVPCVRDAVGALWAPLWDAYRRGLAHWWEEGYDHHETKHEPIARRMISITLDGDRELVKAFIETLATSSKALHQLFDGFATVFTYDDQTRSLMREFWPWALEAALDAVGEGTSLKAGHHWFDYMVAALMPTPRPHPWDPDIDGTFANSRKHWIQPADLGDLGRRWLSLARWEPKAIDAVIKFGKSAPTAWQNSVELDWIETLAGGRYDLIANRLYYLEEWFSELRGSGLILGEVKTKYHRIVDGLAAAGDRAAVRLQQLDE</sequence>
<proteinExistence type="predicted"/>
<organism evidence="2 4">
    <name type="scientific">Mycobacterium montefiorense</name>
    <dbReference type="NCBI Taxonomy" id="154654"/>
    <lineage>
        <taxon>Bacteria</taxon>
        <taxon>Bacillati</taxon>
        <taxon>Actinomycetota</taxon>
        <taxon>Actinomycetes</taxon>
        <taxon>Mycobacteriales</taxon>
        <taxon>Mycobacteriaceae</taxon>
        <taxon>Mycobacterium</taxon>
        <taxon>Mycobacterium simiae complex</taxon>
    </lineage>
</organism>
<dbReference type="EMBL" id="BQYH01000005">
    <property type="protein sequence ID" value="GKU70934.1"/>
    <property type="molecule type" value="Genomic_DNA"/>
</dbReference>
<evidence type="ECO:0000313" key="4">
    <source>
        <dbReference type="Proteomes" id="UP001139505"/>
    </source>
</evidence>
<evidence type="ECO:0000313" key="2">
    <source>
        <dbReference type="EMBL" id="GKU70934.1"/>
    </source>
</evidence>
<keyword evidence="3" id="KW-1185">Reference proteome</keyword>
<comment type="caution">
    <text evidence="2">The sequence shown here is derived from an EMBL/GenBank/DDBJ whole genome shotgun (WGS) entry which is preliminary data.</text>
</comment>
<reference evidence="1" key="1">
    <citation type="journal article" date="2018" name="Genome Announc.">
        <title>Draft Genome Sequence of Mycobacterium montefiorense Isolated from Japanese Black Salamander (Hynobius nigrescens).</title>
        <authorList>
            <person name="Fukano H."/>
            <person name="Yoshida M."/>
            <person name="Shimizu A."/>
            <person name="Iwao H."/>
            <person name="Katayama Y."/>
            <person name="Omatsu T."/>
            <person name="Mizutani T."/>
            <person name="Kurata O."/>
            <person name="Wada S."/>
            <person name="Hoshino Y."/>
        </authorList>
    </citation>
    <scope>NUCLEOTIDE SEQUENCE</scope>
    <source>
        <strain evidence="1">BS</strain>
    </source>
</reference>
<reference evidence="3" key="2">
    <citation type="submission" date="2018-04" db="EMBL/GenBank/DDBJ databases">
        <title>Draft genome sequence of Mycobacterium montefiorense isolated from Japanese black salamander.</title>
        <authorList>
            <person name="Fukano H."/>
            <person name="Yoshida M."/>
            <person name="Shimizu A."/>
            <person name="Iwao H."/>
            <person name="Kurata O."/>
            <person name="Katayama Y."/>
            <person name="Omatsu T."/>
            <person name="Mizutani T."/>
            <person name="Wada S."/>
            <person name="Hoshino Y."/>
        </authorList>
    </citation>
    <scope>NUCLEOTIDE SEQUENCE [LARGE SCALE GENOMIC DNA]</scope>
    <source>
        <strain evidence="3">BS</strain>
    </source>
</reference>
<name>A0AA37UV34_9MYCO</name>
<evidence type="ECO:0000313" key="1">
    <source>
        <dbReference type="EMBL" id="GBG38684.1"/>
    </source>
</evidence>
<dbReference type="Proteomes" id="UP000245060">
    <property type="component" value="Unassembled WGS sequence"/>
</dbReference>
<dbReference type="SUPFAM" id="SSF52540">
    <property type="entry name" value="P-loop containing nucleoside triphosphate hydrolases"/>
    <property type="match status" value="1"/>
</dbReference>
<dbReference type="Proteomes" id="UP001139505">
    <property type="component" value="Unassembled WGS sequence"/>
</dbReference>
<dbReference type="EMBL" id="BFCH01000018">
    <property type="protein sequence ID" value="GBG38684.1"/>
    <property type="molecule type" value="Genomic_DNA"/>
</dbReference>
<reference evidence="2" key="4">
    <citation type="submission" date="2022-04" db="EMBL/GenBank/DDBJ databases">
        <authorList>
            <person name="Komine T."/>
            <person name="Fukano H."/>
            <person name="Wada S."/>
        </authorList>
    </citation>
    <scope>NUCLEOTIDE SEQUENCE</scope>
    <source>
        <strain evidence="2">NJB18185</strain>
    </source>
</reference>
<reference evidence="2" key="3">
    <citation type="journal article" date="2022" name="Microbiol. Resour. Announc.">
        <title>Draft Genome Sequences of Eight Mycobacterium montefiorense Strains Isolated from Salamanders in Captivity.</title>
        <authorList>
            <person name="Komine T."/>
            <person name="Ihara H."/>
            <person name="Fukano H."/>
            <person name="Hoshino Y."/>
            <person name="Kurata O."/>
            <person name="Wada S."/>
        </authorList>
    </citation>
    <scope>NUCLEOTIDE SEQUENCE</scope>
    <source>
        <strain evidence="2">NJB18185</strain>
    </source>
</reference>
<gene>
    <name evidence="1" type="ORF">MmonteBS_30560</name>
    <name evidence="2" type="ORF">NJB18185_07110</name>
</gene>
<dbReference type="InterPro" id="IPR027417">
    <property type="entry name" value="P-loop_NTPase"/>
</dbReference>
<protein>
    <submittedName>
        <fullName evidence="2">Uncharacterized protein</fullName>
    </submittedName>
</protein>